<dbReference type="SUPFAM" id="SSF56796">
    <property type="entry name" value="Dehydroquinate synthase-like"/>
    <property type="match status" value="1"/>
</dbReference>
<organism evidence="4">
    <name type="scientific">uncultured delta proteobacterium</name>
    <dbReference type="NCBI Taxonomy" id="34034"/>
    <lineage>
        <taxon>Bacteria</taxon>
        <taxon>Deltaproteobacteria</taxon>
        <taxon>environmental samples</taxon>
    </lineage>
</organism>
<dbReference type="GO" id="GO:0046872">
    <property type="term" value="F:metal ion binding"/>
    <property type="evidence" value="ECO:0007669"/>
    <property type="project" value="InterPro"/>
</dbReference>
<feature type="domain" description="Fe-containing alcohol dehydrogenase-like C-terminal" evidence="3">
    <location>
        <begin position="177"/>
        <end position="371"/>
    </location>
</feature>
<feature type="domain" description="Alcohol dehydrogenase iron-type/glycerol dehydrogenase GldA" evidence="2">
    <location>
        <begin position="24"/>
        <end position="165"/>
    </location>
</feature>
<dbReference type="Gene3D" id="1.20.1090.10">
    <property type="entry name" value="Dehydroquinate synthase-like - alpha domain"/>
    <property type="match status" value="1"/>
</dbReference>
<keyword evidence="1 4" id="KW-0560">Oxidoreductase</keyword>
<dbReference type="GO" id="GO:0047577">
    <property type="term" value="F:4-hydroxybutyrate dehydrogenase activity"/>
    <property type="evidence" value="ECO:0007669"/>
    <property type="project" value="UniProtKB-EC"/>
</dbReference>
<dbReference type="InterPro" id="IPR018211">
    <property type="entry name" value="ADH_Fe_CS"/>
</dbReference>
<proteinExistence type="predicted"/>
<evidence type="ECO:0000313" key="4">
    <source>
        <dbReference type="EMBL" id="SBV99233.1"/>
    </source>
</evidence>
<dbReference type="Gene3D" id="3.40.50.1970">
    <property type="match status" value="1"/>
</dbReference>
<protein>
    <submittedName>
        <fullName evidence="4">NAD-dependent 4-hydroxybutyrate dehydrogenase</fullName>
        <ecNumber evidence="4">1.1.1.61</ecNumber>
    </submittedName>
</protein>
<dbReference type="EC" id="1.1.1.61" evidence="4"/>
<sequence>MKMLSIKPVLDYYASCKEFAEALQINEKDLIITNEYIYQPFFGSMNLKATVLYQEKYGMGEPSDEMAEKIYADMKDGGFKRIIAIGGGTIIDISKLYALKNVSPILDLFDRKLEIVKDKQLILVPTTCGTGSEVTNISILELKSRHTKMGLATDELYADSAVMIPELLNGLPFKFFATSSVDALIHAYESYLSPKSSPYTELFAREAIDLIIRGYKKIAAEGEDARKPLLKSFLIASNYAGIAFGNAGVGAVHAMSYPLGGTYHVPHGEANYALFVGVCKAYQKGNPNGKIKEVNKIICDILGCKEDVVYEELEKLLNKILQRKPLREYGVTKADLDAFTDNVMTKQGRLTANNYVPLDAAAVKAIYESLY</sequence>
<dbReference type="CDD" id="cd14860">
    <property type="entry name" value="4HBD_NAD"/>
    <property type="match status" value="1"/>
</dbReference>
<dbReference type="EMBL" id="FLUQ01000001">
    <property type="protein sequence ID" value="SBV99233.1"/>
    <property type="molecule type" value="Genomic_DNA"/>
</dbReference>
<evidence type="ECO:0000256" key="1">
    <source>
        <dbReference type="ARBA" id="ARBA00023002"/>
    </source>
</evidence>
<dbReference type="Pfam" id="PF00465">
    <property type="entry name" value="Fe-ADH"/>
    <property type="match status" value="1"/>
</dbReference>
<dbReference type="InterPro" id="IPR056798">
    <property type="entry name" value="ADH_Fe_C"/>
</dbReference>
<evidence type="ECO:0000259" key="2">
    <source>
        <dbReference type="Pfam" id="PF00465"/>
    </source>
</evidence>
<evidence type="ECO:0000259" key="3">
    <source>
        <dbReference type="Pfam" id="PF25137"/>
    </source>
</evidence>
<dbReference type="GO" id="GO:0004022">
    <property type="term" value="F:alcohol dehydrogenase (NAD+) activity"/>
    <property type="evidence" value="ECO:0007669"/>
    <property type="project" value="TreeGrafter"/>
</dbReference>
<name>A0A212JIF4_9DELT</name>
<dbReference type="PANTHER" id="PTHR11496">
    <property type="entry name" value="ALCOHOL DEHYDROGENASE"/>
    <property type="match status" value="1"/>
</dbReference>
<dbReference type="AlphaFoldDB" id="A0A212JIF4"/>
<dbReference type="Pfam" id="PF25137">
    <property type="entry name" value="ADH_Fe_C"/>
    <property type="match status" value="1"/>
</dbReference>
<gene>
    <name evidence="4" type="primary">4hbD</name>
    <name evidence="4" type="ORF">KL86DPRO_11545</name>
</gene>
<accession>A0A212JIF4</accession>
<dbReference type="InterPro" id="IPR039697">
    <property type="entry name" value="Alcohol_dehydrogenase_Fe"/>
</dbReference>
<dbReference type="InterPro" id="IPR001670">
    <property type="entry name" value="ADH_Fe/GldA"/>
</dbReference>
<reference evidence="4" key="1">
    <citation type="submission" date="2016-04" db="EMBL/GenBank/DDBJ databases">
        <authorList>
            <person name="Evans L.H."/>
            <person name="Alamgir A."/>
            <person name="Owens N."/>
            <person name="Weber N.D."/>
            <person name="Virtaneva K."/>
            <person name="Barbian K."/>
            <person name="Babar A."/>
            <person name="Rosenke K."/>
        </authorList>
    </citation>
    <scope>NUCLEOTIDE SEQUENCE</scope>
    <source>
        <strain evidence="4">86</strain>
    </source>
</reference>
<dbReference type="PANTHER" id="PTHR11496:SF83">
    <property type="entry name" value="HYDROXYACID-OXOACID TRANSHYDROGENASE, MITOCHONDRIAL"/>
    <property type="match status" value="1"/>
</dbReference>
<dbReference type="PROSITE" id="PS00060">
    <property type="entry name" value="ADH_IRON_2"/>
    <property type="match status" value="1"/>
</dbReference>